<accession>A0A7W7JYJ0</accession>
<evidence type="ECO:0000313" key="2">
    <source>
        <dbReference type="Proteomes" id="UP000575241"/>
    </source>
</evidence>
<organism evidence="1 2">
    <name type="scientific">Sphingomonas kyeonggiensis</name>
    <dbReference type="NCBI Taxonomy" id="1268553"/>
    <lineage>
        <taxon>Bacteria</taxon>
        <taxon>Pseudomonadati</taxon>
        <taxon>Pseudomonadota</taxon>
        <taxon>Alphaproteobacteria</taxon>
        <taxon>Sphingomonadales</taxon>
        <taxon>Sphingomonadaceae</taxon>
        <taxon>Sphingomonas</taxon>
    </lineage>
</organism>
<dbReference type="EMBL" id="JACHLN010000001">
    <property type="protein sequence ID" value="MBB4837727.1"/>
    <property type="molecule type" value="Genomic_DNA"/>
</dbReference>
<dbReference type="RefSeq" id="WP_184162712.1">
    <property type="nucleotide sequence ID" value="NZ_JACHLN010000001.1"/>
</dbReference>
<name>A0A7W7JYJ0_9SPHN</name>
<evidence type="ECO:0000313" key="1">
    <source>
        <dbReference type="EMBL" id="MBB4837727.1"/>
    </source>
</evidence>
<proteinExistence type="predicted"/>
<comment type="caution">
    <text evidence="1">The sequence shown here is derived from an EMBL/GenBank/DDBJ whole genome shotgun (WGS) entry which is preliminary data.</text>
</comment>
<keyword evidence="2" id="KW-1185">Reference proteome</keyword>
<dbReference type="Proteomes" id="UP000575241">
    <property type="component" value="Unassembled WGS sequence"/>
</dbReference>
<protein>
    <submittedName>
        <fullName evidence="1">Uncharacterized protein</fullName>
    </submittedName>
</protein>
<gene>
    <name evidence="1" type="ORF">HNP52_000778</name>
</gene>
<sequence>MKSDIKLCVTENLKGHLDPYMGAKGFTRGSNSLFYKRKIGDAAQKLDLRLEVHPKDQPTASAALYPFMQIDIPTVDDVLQDMIGDDLGLLEGVTAGVTRQPIGFTSAKADPGRWYIYQRDSVEEIVREARAFIERWTMPVLDNYASPEQVVAADEEGDERLARDRAQTMRIVAAALVIGRKDYAREVLEKRLGAPGARRRFQRVFEYVERYR</sequence>
<reference evidence="1 2" key="1">
    <citation type="submission" date="2020-08" db="EMBL/GenBank/DDBJ databases">
        <title>Functional genomics of gut bacteria from endangered species of beetles.</title>
        <authorList>
            <person name="Carlos-Shanley C."/>
        </authorList>
    </citation>
    <scope>NUCLEOTIDE SEQUENCE [LARGE SCALE GENOMIC DNA]</scope>
    <source>
        <strain evidence="1 2">S00224</strain>
    </source>
</reference>
<dbReference type="AlphaFoldDB" id="A0A7W7JYJ0"/>